<dbReference type="Gene3D" id="2.60.40.2410">
    <property type="entry name" value="Uncharacterised protein PF12988, DUF3872"/>
    <property type="match status" value="1"/>
</dbReference>
<accession>A0A5M8NVL8</accession>
<dbReference type="EMBL" id="SNRX01000051">
    <property type="protein sequence ID" value="KAA6300740.1"/>
    <property type="molecule type" value="Genomic_DNA"/>
</dbReference>
<organism evidence="2 3">
    <name type="scientific">Candidatus Ordinivivax streblomastigis</name>
    <dbReference type="NCBI Taxonomy" id="2540710"/>
    <lineage>
        <taxon>Bacteria</taxon>
        <taxon>Pseudomonadati</taxon>
        <taxon>Bacteroidota</taxon>
        <taxon>Bacteroidia</taxon>
        <taxon>Bacteroidales</taxon>
        <taxon>Candidatus Ordinivivax</taxon>
    </lineage>
</organism>
<evidence type="ECO:0008006" key="4">
    <source>
        <dbReference type="Google" id="ProtNLM"/>
    </source>
</evidence>
<reference evidence="2 3" key="1">
    <citation type="submission" date="2019-03" db="EMBL/GenBank/DDBJ databases">
        <title>Single cell metagenomics reveals metabolic interactions within the superorganism composed of flagellate Streblomastix strix and complex community of Bacteroidetes bacteria on its surface.</title>
        <authorList>
            <person name="Treitli S.C."/>
            <person name="Kolisko M."/>
            <person name="Husnik F."/>
            <person name="Keeling P."/>
            <person name="Hampl V."/>
        </authorList>
    </citation>
    <scope>NUCLEOTIDE SEQUENCE [LARGE SCALE GENOMIC DNA]</scope>
    <source>
        <strain evidence="2">St1</strain>
    </source>
</reference>
<gene>
    <name evidence="2" type="ORF">EZS26_003105</name>
</gene>
<dbReference type="InterPro" id="IPR024355">
    <property type="entry name" value="TraQ_bacteroidetes"/>
</dbReference>
<protein>
    <recommendedName>
        <fullName evidence="4">DUF3872 domain-containing protein</fullName>
    </recommendedName>
</protein>
<feature type="chain" id="PRO_5024272639" description="DUF3872 domain-containing protein" evidence="1">
    <location>
        <begin position="21"/>
        <end position="145"/>
    </location>
</feature>
<name>A0A5M8NVL8_9BACT</name>
<evidence type="ECO:0000256" key="1">
    <source>
        <dbReference type="SAM" id="SignalP"/>
    </source>
</evidence>
<evidence type="ECO:0000313" key="2">
    <source>
        <dbReference type="EMBL" id="KAA6300740.1"/>
    </source>
</evidence>
<proteinExistence type="predicted"/>
<keyword evidence="1" id="KW-0732">Signal</keyword>
<dbReference type="InterPro" id="IPR038707">
    <property type="entry name" value="TraQ_sf"/>
</dbReference>
<feature type="signal peptide" evidence="1">
    <location>
        <begin position="1"/>
        <end position="20"/>
    </location>
</feature>
<dbReference type="Proteomes" id="UP000324575">
    <property type="component" value="Unassembled WGS sequence"/>
</dbReference>
<comment type="caution">
    <text evidence="2">The sequence shown here is derived from an EMBL/GenBank/DDBJ whole genome shotgun (WGS) entry which is preliminary data.</text>
</comment>
<evidence type="ECO:0000313" key="3">
    <source>
        <dbReference type="Proteomes" id="UP000324575"/>
    </source>
</evidence>
<dbReference type="AlphaFoldDB" id="A0A5M8NVL8"/>
<dbReference type="Pfam" id="PF12988">
    <property type="entry name" value="TraQ_transposon"/>
    <property type="match status" value="1"/>
</dbReference>
<sequence length="145" mass="16705">MKKTLSYFLYTMLIACIVCACSDRLDINQVYTFDLQCMPVPKKIVQGETVEVRCQLVKEGDYSGTRFFIRYFQSDGKGELRLDDGRILTPNDLFPLTKDVFRLYYTSLCTDQQTIDIYIEDSFGQVVQKSISFANENADDGNEKQ</sequence>
<dbReference type="PROSITE" id="PS51257">
    <property type="entry name" value="PROKAR_LIPOPROTEIN"/>
    <property type="match status" value="1"/>
</dbReference>